<evidence type="ECO:0000313" key="5">
    <source>
        <dbReference type="EMBL" id="CAF2101378.1"/>
    </source>
</evidence>
<name>A0A815X6U3_9BILA</name>
<dbReference type="EMBL" id="CAJOBI010001960">
    <property type="protein sequence ID" value="CAF3907728.1"/>
    <property type="molecule type" value="Genomic_DNA"/>
</dbReference>
<dbReference type="AlphaFoldDB" id="A0A815X6U3"/>
<evidence type="ECO:0000313" key="11">
    <source>
        <dbReference type="EMBL" id="CAF5200472.1"/>
    </source>
</evidence>
<keyword evidence="1" id="KW-1133">Transmembrane helix</keyword>
<evidence type="ECO:0000313" key="3">
    <source>
        <dbReference type="EMBL" id="CAF1553279.1"/>
    </source>
</evidence>
<dbReference type="Proteomes" id="UP000663866">
    <property type="component" value="Unassembled WGS sequence"/>
</dbReference>
<evidence type="ECO:0000313" key="13">
    <source>
        <dbReference type="Proteomes" id="UP000663866"/>
    </source>
</evidence>
<evidence type="ECO:0000313" key="8">
    <source>
        <dbReference type="EMBL" id="CAF3764946.1"/>
    </source>
</evidence>
<evidence type="ECO:0000313" key="9">
    <source>
        <dbReference type="EMBL" id="CAF3907728.1"/>
    </source>
</evidence>
<dbReference type="EMBL" id="CAJOBH010167223">
    <property type="protein sequence ID" value="CAF4898805.1"/>
    <property type="molecule type" value="Genomic_DNA"/>
</dbReference>
<evidence type="ECO:0000313" key="6">
    <source>
        <dbReference type="EMBL" id="CAF2117115.1"/>
    </source>
</evidence>
<evidence type="ECO:0000313" key="2">
    <source>
        <dbReference type="EMBL" id="CAF1385685.1"/>
    </source>
</evidence>
<protein>
    <submittedName>
        <fullName evidence="3">Uncharacterized protein</fullName>
    </submittedName>
</protein>
<dbReference type="EMBL" id="CAJNRE010011439">
    <property type="protein sequence ID" value="CAF2101378.1"/>
    <property type="molecule type" value="Genomic_DNA"/>
</dbReference>
<dbReference type="EMBL" id="CAJOBF010000020">
    <property type="protein sequence ID" value="CAF3725565.1"/>
    <property type="molecule type" value="Genomic_DNA"/>
</dbReference>
<dbReference type="EMBL" id="CAJNOW010003548">
    <property type="protein sequence ID" value="CAF1385685.1"/>
    <property type="molecule type" value="Genomic_DNA"/>
</dbReference>
<keyword evidence="1" id="KW-0812">Transmembrane</keyword>
<dbReference type="EMBL" id="CAJOBJ010345278">
    <property type="protein sequence ID" value="CAF5200472.1"/>
    <property type="molecule type" value="Genomic_DNA"/>
</dbReference>
<dbReference type="EMBL" id="CAJNOV010014529">
    <property type="protein sequence ID" value="CAF1553279.1"/>
    <property type="molecule type" value="Genomic_DNA"/>
</dbReference>
<dbReference type="EMBL" id="CAJOBG010000139">
    <property type="protein sequence ID" value="CAF3764946.1"/>
    <property type="molecule type" value="Genomic_DNA"/>
</dbReference>
<reference evidence="3" key="1">
    <citation type="submission" date="2021-02" db="EMBL/GenBank/DDBJ databases">
        <authorList>
            <person name="Nowell W R."/>
        </authorList>
    </citation>
    <scope>NUCLEOTIDE SEQUENCE</scope>
</reference>
<dbReference type="EMBL" id="CAJNRF010010099">
    <property type="protein sequence ID" value="CAF2117115.1"/>
    <property type="molecule type" value="Genomic_DNA"/>
</dbReference>
<gene>
    <name evidence="10" type="ORF">BYL167_LOCUS52072</name>
    <name evidence="3" type="ORF">CJN711_LOCUS30574</name>
    <name evidence="11" type="ORF">GIL414_LOCUS76406</name>
    <name evidence="2" type="ORF">KQP761_LOCUS8950</name>
    <name evidence="5" type="ORF">MBJ925_LOCUS22334</name>
    <name evidence="8" type="ORF">OVN521_LOCUS1903</name>
    <name evidence="9" type="ORF">SMN809_LOCUS6982</name>
    <name evidence="7" type="ORF">UXM345_LOCUS487</name>
    <name evidence="6" type="ORF">WKI299_LOCUS23459</name>
    <name evidence="4" type="ORF">XDN619_LOCUS7076</name>
</gene>
<dbReference type="Proteomes" id="UP000663887">
    <property type="component" value="Unassembled WGS sequence"/>
</dbReference>
<evidence type="ECO:0000313" key="12">
    <source>
        <dbReference type="Proteomes" id="UP000663855"/>
    </source>
</evidence>
<dbReference type="Proteomes" id="UP000663824">
    <property type="component" value="Unassembled WGS sequence"/>
</dbReference>
<organism evidence="3 12">
    <name type="scientific">Rotaria magnacalcarata</name>
    <dbReference type="NCBI Taxonomy" id="392030"/>
    <lineage>
        <taxon>Eukaryota</taxon>
        <taxon>Metazoa</taxon>
        <taxon>Spiralia</taxon>
        <taxon>Gnathifera</taxon>
        <taxon>Rotifera</taxon>
        <taxon>Eurotatoria</taxon>
        <taxon>Bdelloidea</taxon>
        <taxon>Philodinida</taxon>
        <taxon>Philodinidae</taxon>
        <taxon>Rotaria</taxon>
    </lineage>
</organism>
<keyword evidence="1" id="KW-0472">Membrane</keyword>
<dbReference type="Proteomes" id="UP000663842">
    <property type="component" value="Unassembled WGS sequence"/>
</dbReference>
<dbReference type="Proteomes" id="UP000663834">
    <property type="component" value="Unassembled WGS sequence"/>
</dbReference>
<evidence type="ECO:0000256" key="1">
    <source>
        <dbReference type="SAM" id="Phobius"/>
    </source>
</evidence>
<dbReference type="OrthoDB" id="10343361at2759"/>
<dbReference type="Proteomes" id="UP000663855">
    <property type="component" value="Unassembled WGS sequence"/>
</dbReference>
<accession>A0A815X6U3</accession>
<dbReference type="EMBL" id="CAJNRG010002071">
    <property type="protein sequence ID" value="CAF2043032.1"/>
    <property type="molecule type" value="Genomic_DNA"/>
</dbReference>
<keyword evidence="13" id="KW-1185">Reference proteome</keyword>
<dbReference type="Proteomes" id="UP000681720">
    <property type="component" value="Unassembled WGS sequence"/>
</dbReference>
<feature type="transmembrane region" description="Helical" evidence="1">
    <location>
        <begin position="12"/>
        <end position="33"/>
    </location>
</feature>
<evidence type="ECO:0000313" key="10">
    <source>
        <dbReference type="EMBL" id="CAF4898805.1"/>
    </source>
</evidence>
<comment type="caution">
    <text evidence="3">The sequence shown here is derived from an EMBL/GenBank/DDBJ whole genome shotgun (WGS) entry which is preliminary data.</text>
</comment>
<dbReference type="Proteomes" id="UP000681967">
    <property type="component" value="Unassembled WGS sequence"/>
</dbReference>
<dbReference type="Proteomes" id="UP000676336">
    <property type="component" value="Unassembled WGS sequence"/>
</dbReference>
<evidence type="ECO:0000313" key="7">
    <source>
        <dbReference type="EMBL" id="CAF3725565.1"/>
    </source>
</evidence>
<proteinExistence type="predicted"/>
<dbReference type="Proteomes" id="UP000663856">
    <property type="component" value="Unassembled WGS sequence"/>
</dbReference>
<evidence type="ECO:0000313" key="4">
    <source>
        <dbReference type="EMBL" id="CAF2043032.1"/>
    </source>
</evidence>
<sequence length="97" mass="11244">MNIQVKFSNIMLALFGILMMTITIGICSWKRIFRIHRPIYPHRNPQVAFIAQGYPQQPPYQTLWTSSPSQLVESPPPSYFTVVENGIVPSTEFYRKQ</sequence>